<evidence type="ECO:0000313" key="3">
    <source>
        <dbReference type="EMBL" id="KAK2940692.1"/>
    </source>
</evidence>
<dbReference type="Proteomes" id="UP001281761">
    <property type="component" value="Unassembled WGS sequence"/>
</dbReference>
<evidence type="ECO:0000313" key="4">
    <source>
        <dbReference type="Proteomes" id="UP001281761"/>
    </source>
</evidence>
<reference evidence="3 4" key="1">
    <citation type="journal article" date="2022" name="bioRxiv">
        <title>Genomics of Preaxostyla Flagellates Illuminates Evolutionary Transitions and the Path Towards Mitochondrial Loss.</title>
        <authorList>
            <person name="Novak L.V.F."/>
            <person name="Treitli S.C."/>
            <person name="Pyrih J."/>
            <person name="Halakuc P."/>
            <person name="Pipaliya S.V."/>
            <person name="Vacek V."/>
            <person name="Brzon O."/>
            <person name="Soukal P."/>
            <person name="Eme L."/>
            <person name="Dacks J.B."/>
            <person name="Karnkowska A."/>
            <person name="Elias M."/>
            <person name="Hampl V."/>
        </authorList>
    </citation>
    <scope>NUCLEOTIDE SEQUENCE [LARGE SCALE GENOMIC DNA]</scope>
    <source>
        <strain evidence="3">NAU3</strain>
        <tissue evidence="3">Gut</tissue>
    </source>
</reference>
<feature type="region of interest" description="Disordered" evidence="2">
    <location>
        <begin position="161"/>
        <end position="258"/>
    </location>
</feature>
<gene>
    <name evidence="3" type="ORF">BLNAU_24400</name>
</gene>
<keyword evidence="1" id="KW-0175">Coiled coil</keyword>
<evidence type="ECO:0000256" key="2">
    <source>
        <dbReference type="SAM" id="MobiDB-lite"/>
    </source>
</evidence>
<name>A0ABQ9WPL9_9EUKA</name>
<keyword evidence="4" id="KW-1185">Reference proteome</keyword>
<feature type="region of interest" description="Disordered" evidence="2">
    <location>
        <begin position="1"/>
        <end position="34"/>
    </location>
</feature>
<feature type="coiled-coil region" evidence="1">
    <location>
        <begin position="79"/>
        <end position="114"/>
    </location>
</feature>
<organism evidence="3 4">
    <name type="scientific">Blattamonas nauphoetae</name>
    <dbReference type="NCBI Taxonomy" id="2049346"/>
    <lineage>
        <taxon>Eukaryota</taxon>
        <taxon>Metamonada</taxon>
        <taxon>Preaxostyla</taxon>
        <taxon>Oxymonadida</taxon>
        <taxon>Blattamonas</taxon>
    </lineage>
</organism>
<sequence length="258" mass="28075">MRATPILSGMTNPSNSSTSSNEQRQSSATSSSSSHASLLLSPVLKASSSIPVAPVVTELTEAYSSKRPHTARRVFFTALDGTAKELEFMEKKLKEKKLKKERIAEQEIDEARKAKLKQSLRNYKSPLSAGLLVSRSGHTHHDVDTDRADITRIAPDIAVHPPSSLRHQTQRHGIRAAPKEGSVSTSLLKPTANNKPVKVSRQSRLLSYASLIALTPSPRPSPSNGASRSAQPEPTLTQPTPTHSRFSSCAENYTREAH</sequence>
<comment type="caution">
    <text evidence="3">The sequence shown here is derived from an EMBL/GenBank/DDBJ whole genome shotgun (WGS) entry which is preliminary data.</text>
</comment>
<feature type="compositionally biased region" description="Polar residues" evidence="2">
    <location>
        <begin position="182"/>
        <end position="205"/>
    </location>
</feature>
<feature type="compositionally biased region" description="Low complexity" evidence="2">
    <location>
        <begin position="231"/>
        <end position="242"/>
    </location>
</feature>
<feature type="compositionally biased region" description="Low complexity" evidence="2">
    <location>
        <begin position="8"/>
        <end position="34"/>
    </location>
</feature>
<dbReference type="EMBL" id="JARBJD010000623">
    <property type="protein sequence ID" value="KAK2940692.1"/>
    <property type="molecule type" value="Genomic_DNA"/>
</dbReference>
<protein>
    <submittedName>
        <fullName evidence="3">Uncharacterized protein</fullName>
    </submittedName>
</protein>
<accession>A0ABQ9WPL9</accession>
<evidence type="ECO:0000256" key="1">
    <source>
        <dbReference type="SAM" id="Coils"/>
    </source>
</evidence>
<proteinExistence type="predicted"/>